<feature type="compositionally biased region" description="Basic and acidic residues" evidence="1">
    <location>
        <begin position="84"/>
        <end position="95"/>
    </location>
</feature>
<feature type="compositionally biased region" description="Polar residues" evidence="1">
    <location>
        <begin position="61"/>
        <end position="75"/>
    </location>
</feature>
<keyword evidence="3" id="KW-1185">Reference proteome</keyword>
<dbReference type="RefSeq" id="WP_280734357.1">
    <property type="nucleotide sequence ID" value="NZ_CP120368.1"/>
</dbReference>
<feature type="region of interest" description="Disordered" evidence="1">
    <location>
        <begin position="1"/>
        <end position="148"/>
    </location>
</feature>
<evidence type="ECO:0000313" key="3">
    <source>
        <dbReference type="Proteomes" id="UP001235547"/>
    </source>
</evidence>
<organism evidence="2 3">
    <name type="scientific">Sinorhizobium numidicum</name>
    <dbReference type="NCBI Taxonomy" id="680248"/>
    <lineage>
        <taxon>Bacteria</taxon>
        <taxon>Pseudomonadati</taxon>
        <taxon>Pseudomonadota</taxon>
        <taxon>Alphaproteobacteria</taxon>
        <taxon>Hyphomicrobiales</taxon>
        <taxon>Rhizobiaceae</taxon>
        <taxon>Sinorhizobium/Ensifer group</taxon>
        <taxon>Sinorhizobium</taxon>
    </lineage>
</organism>
<proteinExistence type="predicted"/>
<sequence length="148" mass="15479">MTENSKIPPAKRTIEDPPEYAAASGEATWSGRGKAAEAESQEGLRGQLKWNEQRSGETEAAPSSSDAVTQPNSPHASEATMRYNPRDSAEDRAQEDPPVAGDPINQADPAAGQSRATSDDHHPSTKFEAVTSEAGHVASGGIGGIKNT</sequence>
<name>A0ABY8D054_9HYPH</name>
<gene>
    <name evidence="2" type="ORF">PYH38_002316</name>
</gene>
<dbReference type="EMBL" id="CP120371">
    <property type="protein sequence ID" value="WEX83532.1"/>
    <property type="molecule type" value="Genomic_DNA"/>
</dbReference>
<feature type="compositionally biased region" description="Gly residues" evidence="1">
    <location>
        <begin position="138"/>
        <end position="148"/>
    </location>
</feature>
<protein>
    <submittedName>
        <fullName evidence="2">Uncharacterized protein</fullName>
    </submittedName>
</protein>
<evidence type="ECO:0000256" key="1">
    <source>
        <dbReference type="SAM" id="MobiDB-lite"/>
    </source>
</evidence>
<evidence type="ECO:0000313" key="2">
    <source>
        <dbReference type="EMBL" id="WEX83532.1"/>
    </source>
</evidence>
<reference evidence="2 3" key="1">
    <citation type="submission" date="2023-03" db="EMBL/GenBank/DDBJ databases">
        <authorList>
            <person name="Kaur S."/>
            <person name="Espinosa-Saiz D."/>
            <person name="Velazquez E."/>
            <person name="Menendez E."/>
            <person name="diCenzo G.C."/>
        </authorList>
    </citation>
    <scope>NUCLEOTIDE SEQUENCE [LARGE SCALE GENOMIC DNA]</scope>
    <source>
        <strain evidence="2 3">LMG 27395</strain>
    </source>
</reference>
<accession>A0ABY8D054</accession>
<dbReference type="Proteomes" id="UP001235547">
    <property type="component" value="Chromosome 1"/>
</dbReference>